<organism evidence="2 3">
    <name type="scientific">Streptomyces gulbargensis</name>
    <dbReference type="NCBI Taxonomy" id="364901"/>
    <lineage>
        <taxon>Bacteria</taxon>
        <taxon>Bacillati</taxon>
        <taxon>Actinomycetota</taxon>
        <taxon>Actinomycetes</taxon>
        <taxon>Kitasatosporales</taxon>
        <taxon>Streptomycetaceae</taxon>
        <taxon>Streptomyces</taxon>
    </lineage>
</organism>
<proteinExistence type="predicted"/>
<dbReference type="EMBL" id="BAABAJ010000018">
    <property type="protein sequence ID" value="GAA3933077.1"/>
    <property type="molecule type" value="Genomic_DNA"/>
</dbReference>
<name>A0ABP7MZ09_9ACTN</name>
<feature type="compositionally biased region" description="Pro residues" evidence="1">
    <location>
        <begin position="37"/>
        <end position="56"/>
    </location>
</feature>
<evidence type="ECO:0000313" key="3">
    <source>
        <dbReference type="Proteomes" id="UP001501000"/>
    </source>
</evidence>
<feature type="compositionally biased region" description="Basic and acidic residues" evidence="1">
    <location>
        <begin position="72"/>
        <end position="81"/>
    </location>
</feature>
<feature type="compositionally biased region" description="Low complexity" evidence="1">
    <location>
        <begin position="21"/>
        <end position="36"/>
    </location>
</feature>
<feature type="compositionally biased region" description="Gly residues" evidence="1">
    <location>
        <begin position="9"/>
        <end position="20"/>
    </location>
</feature>
<sequence length="115" mass="11444">MPTPFSPSGAGGATLAGGGAAVAPCAPPAAGGVPAASAPPVPSPVPVPAAPFPVPVTGPAARRVVGPRRARHADGHRDGGSRHRHRRSGHHLPQVAARYFVHTSPSSPRSVSVTR</sequence>
<keyword evidence="3" id="KW-1185">Reference proteome</keyword>
<gene>
    <name evidence="2" type="ORF">GCM10022244_47040</name>
</gene>
<feature type="region of interest" description="Disordered" evidence="1">
    <location>
        <begin position="1"/>
        <end position="115"/>
    </location>
</feature>
<feature type="compositionally biased region" description="Low complexity" evidence="1">
    <location>
        <begin position="103"/>
        <end position="115"/>
    </location>
</feature>
<reference evidence="3" key="1">
    <citation type="journal article" date="2019" name="Int. J. Syst. Evol. Microbiol.">
        <title>The Global Catalogue of Microorganisms (GCM) 10K type strain sequencing project: providing services to taxonomists for standard genome sequencing and annotation.</title>
        <authorList>
            <consortium name="The Broad Institute Genomics Platform"/>
            <consortium name="The Broad Institute Genome Sequencing Center for Infectious Disease"/>
            <person name="Wu L."/>
            <person name="Ma J."/>
        </authorList>
    </citation>
    <scope>NUCLEOTIDE SEQUENCE [LARGE SCALE GENOMIC DNA]</scope>
    <source>
        <strain evidence="3">JCM 16956</strain>
    </source>
</reference>
<evidence type="ECO:0000313" key="2">
    <source>
        <dbReference type="EMBL" id="GAA3933077.1"/>
    </source>
</evidence>
<protein>
    <submittedName>
        <fullName evidence="2">Uncharacterized protein</fullName>
    </submittedName>
</protein>
<comment type="caution">
    <text evidence="2">The sequence shown here is derived from an EMBL/GenBank/DDBJ whole genome shotgun (WGS) entry which is preliminary data.</text>
</comment>
<evidence type="ECO:0000256" key="1">
    <source>
        <dbReference type="SAM" id="MobiDB-lite"/>
    </source>
</evidence>
<accession>A0ABP7MZ09</accession>
<dbReference type="Proteomes" id="UP001501000">
    <property type="component" value="Unassembled WGS sequence"/>
</dbReference>